<evidence type="ECO:0000256" key="4">
    <source>
        <dbReference type="ARBA" id="ARBA00022795"/>
    </source>
</evidence>
<keyword evidence="4" id="KW-1005">Bacterial flagellum biogenesis</keyword>
<dbReference type="PANTHER" id="PTHR34982">
    <property type="entry name" value="YOP PROTEINS TRANSLOCATION PROTEIN L"/>
    <property type="match status" value="1"/>
</dbReference>
<proteinExistence type="inferred from homology"/>
<dbReference type="Pfam" id="PF02108">
    <property type="entry name" value="FliH"/>
    <property type="match status" value="1"/>
</dbReference>
<evidence type="ECO:0000259" key="7">
    <source>
        <dbReference type="Pfam" id="PF02108"/>
    </source>
</evidence>
<gene>
    <name evidence="8" type="ORF">A3F83_07450</name>
</gene>
<keyword evidence="5" id="KW-0653">Protein transport</keyword>
<dbReference type="Gene3D" id="3.30.2320.30">
    <property type="entry name" value="ATP synthase, E subunit, C-terminal"/>
    <property type="match status" value="1"/>
</dbReference>
<comment type="caution">
    <text evidence="8">The sequence shown here is derived from an EMBL/GenBank/DDBJ whole genome shotgun (WGS) entry which is preliminary data.</text>
</comment>
<name>A0A1F5YLF7_9BACT</name>
<dbReference type="Proteomes" id="UP000179129">
    <property type="component" value="Unassembled WGS sequence"/>
</dbReference>
<sequence>MVVIKTNTPVKRVFLKSVEPAGGEAAGEFSEMEFAAVEQESEPDPLQNEKVQQYLEERLNEERARLELVHRKKIEEAIEQGRKEGSEAAEVKITERAAQLASVIASLKEARQMLLTESEDAVVRLSLAIAHRFVDTAAAQNSDLIKQTIKTAVKMVTEKEKVVIRINPDDLEEVRAHLDDIIFIGDGIGKLEVRPDKKVDRGGCVVETEAGNIDARLESRFAEIEKALRQSLYNGTAETGDDPAGTDK</sequence>
<protein>
    <recommendedName>
        <fullName evidence="7">Flagellar assembly protein FliH/Type III secretion system HrpE domain-containing protein</fullName>
    </recommendedName>
</protein>
<dbReference type="InterPro" id="IPR038495">
    <property type="entry name" value="ATPase_E_C"/>
</dbReference>
<comment type="similarity">
    <text evidence="2">Belongs to the FliH family.</text>
</comment>
<comment type="function">
    <text evidence="1">Needed for flagellar regrowth and assembly.</text>
</comment>
<dbReference type="InterPro" id="IPR051472">
    <property type="entry name" value="T3SS_Stator/FliH"/>
</dbReference>
<dbReference type="GO" id="GO:0005829">
    <property type="term" value="C:cytosol"/>
    <property type="evidence" value="ECO:0007669"/>
    <property type="project" value="TreeGrafter"/>
</dbReference>
<dbReference type="EMBL" id="MFIX01000232">
    <property type="protein sequence ID" value="OGG00975.1"/>
    <property type="molecule type" value="Genomic_DNA"/>
</dbReference>
<evidence type="ECO:0000256" key="6">
    <source>
        <dbReference type="ARBA" id="ARBA00023225"/>
    </source>
</evidence>
<dbReference type="InterPro" id="IPR018035">
    <property type="entry name" value="Flagellar_FliH/T3SS_HrpE"/>
</dbReference>
<accession>A0A1F5YLF7</accession>
<dbReference type="STRING" id="1817867.A3F83_07450"/>
<organism evidence="8 9">
    <name type="scientific">Candidatus Glassbacteria bacterium RIFCSPLOWO2_12_FULL_58_11</name>
    <dbReference type="NCBI Taxonomy" id="1817867"/>
    <lineage>
        <taxon>Bacteria</taxon>
        <taxon>Candidatus Glassiibacteriota</taxon>
    </lineage>
</organism>
<evidence type="ECO:0000313" key="9">
    <source>
        <dbReference type="Proteomes" id="UP000179129"/>
    </source>
</evidence>
<keyword evidence="6" id="KW-1006">Bacterial flagellum protein export</keyword>
<dbReference type="AlphaFoldDB" id="A0A1F5YLF7"/>
<evidence type="ECO:0000256" key="2">
    <source>
        <dbReference type="ARBA" id="ARBA00006602"/>
    </source>
</evidence>
<keyword evidence="3" id="KW-0813">Transport</keyword>
<evidence type="ECO:0000313" key="8">
    <source>
        <dbReference type="EMBL" id="OGG00975.1"/>
    </source>
</evidence>
<feature type="domain" description="Flagellar assembly protein FliH/Type III secretion system HrpE" evidence="7">
    <location>
        <begin position="96"/>
        <end position="223"/>
    </location>
</feature>
<dbReference type="GO" id="GO:0015031">
    <property type="term" value="P:protein transport"/>
    <property type="evidence" value="ECO:0007669"/>
    <property type="project" value="UniProtKB-KW"/>
</dbReference>
<evidence type="ECO:0000256" key="5">
    <source>
        <dbReference type="ARBA" id="ARBA00022927"/>
    </source>
</evidence>
<reference evidence="8 9" key="1">
    <citation type="journal article" date="2016" name="Nat. Commun.">
        <title>Thousands of microbial genomes shed light on interconnected biogeochemical processes in an aquifer system.</title>
        <authorList>
            <person name="Anantharaman K."/>
            <person name="Brown C.T."/>
            <person name="Hug L.A."/>
            <person name="Sharon I."/>
            <person name="Castelle C.J."/>
            <person name="Probst A.J."/>
            <person name="Thomas B.C."/>
            <person name="Singh A."/>
            <person name="Wilkins M.J."/>
            <person name="Karaoz U."/>
            <person name="Brodie E.L."/>
            <person name="Williams K.H."/>
            <person name="Hubbard S.S."/>
            <person name="Banfield J.F."/>
        </authorList>
    </citation>
    <scope>NUCLEOTIDE SEQUENCE [LARGE SCALE GENOMIC DNA]</scope>
</reference>
<evidence type="ECO:0000256" key="1">
    <source>
        <dbReference type="ARBA" id="ARBA00003041"/>
    </source>
</evidence>
<dbReference type="GO" id="GO:0044781">
    <property type="term" value="P:bacterial-type flagellum organization"/>
    <property type="evidence" value="ECO:0007669"/>
    <property type="project" value="UniProtKB-KW"/>
</dbReference>
<dbReference type="PANTHER" id="PTHR34982:SF1">
    <property type="entry name" value="FLAGELLAR ASSEMBLY PROTEIN FLIH"/>
    <property type="match status" value="1"/>
</dbReference>
<evidence type="ECO:0000256" key="3">
    <source>
        <dbReference type="ARBA" id="ARBA00022448"/>
    </source>
</evidence>
<dbReference type="SUPFAM" id="SSF160527">
    <property type="entry name" value="V-type ATPase subunit E-like"/>
    <property type="match status" value="1"/>
</dbReference>